<sequence length="301" mass="33210">MYDLICIGDITVDLYFKTESLKVEDNRLSLAIGGKYPSNLFYQGLGGNAANVAIDASSFELDTAICGLIGENAFKQIIIQHLVKKNVSTELLMFLGDYISISSILLLENGERTIFHYTTPTAPFNIASHMMTQLSEAKAYFIAHIPPPTLGEKIDLVNHISKFDKPIFMNLSTNDLKFRLSELKPILDHCDCLFLNCNEFANLVGEDYEKIDFKKNISGKLGFNKKLLILTDGQNGSYAYNSGEVLYQKANPVENIIDTTGAGDAYTAGFIASFMKEPDIQKAIGTASEFAAKKLTRLGAN</sequence>
<dbReference type="EMBL" id="MFZF01000024">
    <property type="protein sequence ID" value="OGK15815.1"/>
    <property type="molecule type" value="Genomic_DNA"/>
</dbReference>
<gene>
    <name evidence="4" type="ORF">A2690_04745</name>
</gene>
<proteinExistence type="predicted"/>
<dbReference type="InterPro" id="IPR011611">
    <property type="entry name" value="PfkB_dom"/>
</dbReference>
<feature type="domain" description="Carbohydrate kinase PfkB" evidence="3">
    <location>
        <begin position="3"/>
        <end position="300"/>
    </location>
</feature>
<evidence type="ECO:0000256" key="2">
    <source>
        <dbReference type="ARBA" id="ARBA00022777"/>
    </source>
</evidence>
<name>A0A1F7GAM5_9BACT</name>
<keyword evidence="1" id="KW-0808">Transferase</keyword>
<evidence type="ECO:0000256" key="1">
    <source>
        <dbReference type="ARBA" id="ARBA00022679"/>
    </source>
</evidence>
<comment type="caution">
    <text evidence="4">The sequence shown here is derived from an EMBL/GenBank/DDBJ whole genome shotgun (WGS) entry which is preliminary data.</text>
</comment>
<organism evidence="4 5">
    <name type="scientific">Candidatus Roizmanbacteria bacterium RIFCSPHIGHO2_01_FULL_39_12b</name>
    <dbReference type="NCBI Taxonomy" id="1802030"/>
    <lineage>
        <taxon>Bacteria</taxon>
        <taxon>Candidatus Roizmaniibacteriota</taxon>
    </lineage>
</organism>
<dbReference type="Gene3D" id="3.40.1190.20">
    <property type="match status" value="1"/>
</dbReference>
<dbReference type="PANTHER" id="PTHR10584:SF166">
    <property type="entry name" value="RIBOKINASE"/>
    <property type="match status" value="1"/>
</dbReference>
<dbReference type="InterPro" id="IPR029056">
    <property type="entry name" value="Ribokinase-like"/>
</dbReference>
<dbReference type="Proteomes" id="UP000178372">
    <property type="component" value="Unassembled WGS sequence"/>
</dbReference>
<evidence type="ECO:0000313" key="4">
    <source>
        <dbReference type="EMBL" id="OGK15815.1"/>
    </source>
</evidence>
<reference evidence="4 5" key="1">
    <citation type="journal article" date="2016" name="Nat. Commun.">
        <title>Thousands of microbial genomes shed light on interconnected biogeochemical processes in an aquifer system.</title>
        <authorList>
            <person name="Anantharaman K."/>
            <person name="Brown C.T."/>
            <person name="Hug L.A."/>
            <person name="Sharon I."/>
            <person name="Castelle C.J."/>
            <person name="Probst A.J."/>
            <person name="Thomas B.C."/>
            <person name="Singh A."/>
            <person name="Wilkins M.J."/>
            <person name="Karaoz U."/>
            <person name="Brodie E.L."/>
            <person name="Williams K.H."/>
            <person name="Hubbard S.S."/>
            <person name="Banfield J.F."/>
        </authorList>
    </citation>
    <scope>NUCLEOTIDE SEQUENCE [LARGE SCALE GENOMIC DNA]</scope>
</reference>
<protein>
    <recommendedName>
        <fullName evidence="3">Carbohydrate kinase PfkB domain-containing protein</fullName>
    </recommendedName>
</protein>
<keyword evidence="2" id="KW-0418">Kinase</keyword>
<dbReference type="SUPFAM" id="SSF53613">
    <property type="entry name" value="Ribokinase-like"/>
    <property type="match status" value="1"/>
</dbReference>
<evidence type="ECO:0000259" key="3">
    <source>
        <dbReference type="Pfam" id="PF00294"/>
    </source>
</evidence>
<dbReference type="AlphaFoldDB" id="A0A1F7GAM5"/>
<dbReference type="GO" id="GO:0016301">
    <property type="term" value="F:kinase activity"/>
    <property type="evidence" value="ECO:0007669"/>
    <property type="project" value="UniProtKB-KW"/>
</dbReference>
<dbReference type="Pfam" id="PF00294">
    <property type="entry name" value="PfkB"/>
    <property type="match status" value="1"/>
</dbReference>
<dbReference type="PROSITE" id="PS00584">
    <property type="entry name" value="PFKB_KINASES_2"/>
    <property type="match status" value="1"/>
</dbReference>
<dbReference type="InterPro" id="IPR002173">
    <property type="entry name" value="Carboh/pur_kinase_PfkB_CS"/>
</dbReference>
<dbReference type="PANTHER" id="PTHR10584">
    <property type="entry name" value="SUGAR KINASE"/>
    <property type="match status" value="1"/>
</dbReference>
<accession>A0A1F7GAM5</accession>
<evidence type="ECO:0000313" key="5">
    <source>
        <dbReference type="Proteomes" id="UP000178372"/>
    </source>
</evidence>